<dbReference type="CDD" id="cd07121">
    <property type="entry name" value="ALDH_EutE"/>
    <property type="match status" value="1"/>
</dbReference>
<dbReference type="InterPro" id="IPR016161">
    <property type="entry name" value="Ald_DH/histidinol_DH"/>
</dbReference>
<dbReference type="NCBIfam" id="NF011927">
    <property type="entry name" value="PRK15398.1"/>
    <property type="match status" value="1"/>
</dbReference>
<dbReference type="Proteomes" id="UP000298460">
    <property type="component" value="Unassembled WGS sequence"/>
</dbReference>
<evidence type="ECO:0000313" key="4">
    <source>
        <dbReference type="EMBL" id="TGE38809.1"/>
    </source>
</evidence>
<dbReference type="Gene3D" id="3.40.605.10">
    <property type="entry name" value="Aldehyde Dehydrogenase, Chain A, domain 1"/>
    <property type="match status" value="1"/>
</dbReference>
<dbReference type="PANTHER" id="PTHR11699">
    <property type="entry name" value="ALDEHYDE DEHYDROGENASE-RELATED"/>
    <property type="match status" value="1"/>
</dbReference>
<protein>
    <submittedName>
        <fullName evidence="4">Aldehyde dehydrogenase EutE</fullName>
    </submittedName>
</protein>
<dbReference type="InterPro" id="IPR016163">
    <property type="entry name" value="Ald_DH_C"/>
</dbReference>
<evidence type="ECO:0000256" key="1">
    <source>
        <dbReference type="ARBA" id="ARBA00023002"/>
    </source>
</evidence>
<dbReference type="Pfam" id="PF00171">
    <property type="entry name" value="Aldedh"/>
    <property type="match status" value="1"/>
</dbReference>
<sequence length="478" mass="51101">MSVDQALIVKITSEVLAKIQNQKVQHCQDSGIFTTVDEAVAAARMAYKELRTLSLEKREELIKAMRNVSFENATMLAQMAVKEAGMGRVEDKITKNQLVALKTPGTEDLRTEAWSGDCGLTIVEMGPYGVIGAITPTTNPSETVICNGIGMIAAGNAVFFCPHPTAKNTSKKTIALLNEAIVKAGGPMNLLTSVADPSITAANAMMRHPGINMLVATGGPGVVKIVLSSGKKAIGAGAGNPPVIVDETADIEKAARDIIAGCSFDNNLPCIAEKEVIVIGCIADKLITYMQKYGAYLISGSRIDQLLEVVMTATEEMMAEGCTEKPKKIYGINKEFVGKDAKYILSKIGIDVPDTIRVVLCETPADHPFVIEELMMPILPVVQVKDIDAAIELAVKVEHGNRHTAMMHSKNVDNLTRFAKAIETTIFVKNAPSYAGIGVGGEGFITFTIAGPTGEGLTSARSFTRQRRCVLVDAFSII</sequence>
<evidence type="ECO:0000313" key="5">
    <source>
        <dbReference type="Proteomes" id="UP000298460"/>
    </source>
</evidence>
<proteinExistence type="predicted"/>
<dbReference type="EMBL" id="SPQQ01000002">
    <property type="protein sequence ID" value="TGE38809.1"/>
    <property type="molecule type" value="Genomic_DNA"/>
</dbReference>
<dbReference type="PIRSF" id="PIRSF036410">
    <property type="entry name" value="EutE_PduP"/>
    <property type="match status" value="1"/>
</dbReference>
<dbReference type="AlphaFoldDB" id="A0A4Z0R962"/>
<dbReference type="RefSeq" id="WP_135545305.1">
    <property type="nucleotide sequence ID" value="NZ_SPQQ01000002.1"/>
</dbReference>
<evidence type="ECO:0000256" key="2">
    <source>
        <dbReference type="ARBA" id="ARBA00023027"/>
    </source>
</evidence>
<dbReference type="OrthoDB" id="9804734at2"/>
<accession>A0A4Z0R962</accession>
<dbReference type="InterPro" id="IPR016162">
    <property type="entry name" value="Ald_DH_N"/>
</dbReference>
<dbReference type="SUPFAM" id="SSF53720">
    <property type="entry name" value="ALDH-like"/>
    <property type="match status" value="1"/>
</dbReference>
<dbReference type="Gene3D" id="3.40.309.10">
    <property type="entry name" value="Aldehyde Dehydrogenase, Chain A, domain 2"/>
    <property type="match status" value="1"/>
</dbReference>
<dbReference type="InterPro" id="IPR012408">
    <property type="entry name" value="Acetald_propionald_DH-rel"/>
</dbReference>
<name>A0A4Z0R962_9FIRM</name>
<dbReference type="InterPro" id="IPR015590">
    <property type="entry name" value="Aldehyde_DH_dom"/>
</dbReference>
<keyword evidence="5" id="KW-1185">Reference proteome</keyword>
<feature type="domain" description="Aldehyde dehydrogenase" evidence="3">
    <location>
        <begin position="15"/>
        <end position="432"/>
    </location>
</feature>
<dbReference type="GO" id="GO:0008774">
    <property type="term" value="F:acetaldehyde dehydrogenase (acetylating) activity"/>
    <property type="evidence" value="ECO:0007669"/>
    <property type="project" value="InterPro"/>
</dbReference>
<comment type="caution">
    <text evidence="4">The sequence shown here is derived from an EMBL/GenBank/DDBJ whole genome shotgun (WGS) entry which is preliminary data.</text>
</comment>
<keyword evidence="1" id="KW-0560">Oxidoreductase</keyword>
<gene>
    <name evidence="4" type="ORF">E4K67_04840</name>
</gene>
<evidence type="ECO:0000259" key="3">
    <source>
        <dbReference type="Pfam" id="PF00171"/>
    </source>
</evidence>
<reference evidence="4 5" key="1">
    <citation type="submission" date="2019-03" db="EMBL/GenBank/DDBJ databases">
        <title>Draft Genome Sequence of Desulfosporosinus fructosivorans Strain 63.6F, Isolated from Marine Sediment in the Baltic Sea.</title>
        <authorList>
            <person name="Hausmann B."/>
            <person name="Vandieken V."/>
            <person name="Pjevac P."/>
            <person name="Schreck K."/>
            <person name="Herbold C.W."/>
            <person name="Loy A."/>
        </authorList>
    </citation>
    <scope>NUCLEOTIDE SEQUENCE [LARGE SCALE GENOMIC DNA]</scope>
    <source>
        <strain evidence="4 5">63.6F</strain>
    </source>
</reference>
<organism evidence="4 5">
    <name type="scientific">Desulfosporosinus fructosivorans</name>
    <dbReference type="NCBI Taxonomy" id="2018669"/>
    <lineage>
        <taxon>Bacteria</taxon>
        <taxon>Bacillati</taxon>
        <taxon>Bacillota</taxon>
        <taxon>Clostridia</taxon>
        <taxon>Eubacteriales</taxon>
        <taxon>Desulfitobacteriaceae</taxon>
        <taxon>Desulfosporosinus</taxon>
    </lineage>
</organism>
<keyword evidence="2" id="KW-0520">NAD</keyword>